<dbReference type="KEGG" id="mbet:N8K70_16215"/>
<accession>A0AA97I697</accession>
<dbReference type="PROSITE" id="PS51257">
    <property type="entry name" value="PROKAR_LIPOPROTEIN"/>
    <property type="match status" value="1"/>
</dbReference>
<feature type="signal peptide" evidence="1">
    <location>
        <begin position="1"/>
        <end position="24"/>
    </location>
</feature>
<dbReference type="GO" id="GO:0016787">
    <property type="term" value="F:hydrolase activity"/>
    <property type="evidence" value="ECO:0007669"/>
    <property type="project" value="UniProtKB-KW"/>
</dbReference>
<protein>
    <submittedName>
        <fullName evidence="3">Serine hydrolase</fullName>
    </submittedName>
</protein>
<evidence type="ECO:0000313" key="4">
    <source>
        <dbReference type="Proteomes" id="UP001305498"/>
    </source>
</evidence>
<proteinExistence type="predicted"/>
<dbReference type="InterPro" id="IPR050491">
    <property type="entry name" value="AmpC-like"/>
</dbReference>
<evidence type="ECO:0000313" key="3">
    <source>
        <dbReference type="EMBL" id="WOF22917.1"/>
    </source>
</evidence>
<keyword evidence="3" id="KW-0378">Hydrolase</keyword>
<dbReference type="InterPro" id="IPR012338">
    <property type="entry name" value="Beta-lactam/transpept-like"/>
</dbReference>
<reference evidence="3 4" key="1">
    <citation type="submission" date="2023-02" db="EMBL/GenBank/DDBJ databases">
        <title>Microbacterium betulae sp. nov., isolated from birch wood.</title>
        <authorList>
            <person name="Pasciak M."/>
            <person name="Pawlik K.J."/>
            <person name="Martynowski D."/>
            <person name="Laczmanski L."/>
            <person name="Ciekot J."/>
            <person name="Szponar B."/>
            <person name="Wojcik-Fatla A."/>
            <person name="Mackiewicz B."/>
            <person name="Farian E."/>
            <person name="Cholewa G."/>
            <person name="Cholewa A."/>
            <person name="Dutkiewicz J."/>
        </authorList>
    </citation>
    <scope>NUCLEOTIDE SEQUENCE [LARGE SCALE GENOMIC DNA]</scope>
    <source>
        <strain evidence="3 4">AB</strain>
    </source>
</reference>
<sequence>MRASVRRATAVVAGLLAVAMTASGCTPTTSRAAADSLVAIPGADLSEDTVGQLESAVNHAIAASGATGALVAVWIPWAGAWVEGLGTTGPDSDEPVTTDMHFRIGDITRAMTCDVLYELADEGVVALDDPVTEWVTSVPNLSDITLQQLCDGTSGLGDGRARLDYQFNATPERVWNPREIAAAGIADRGRVGVEVRDSDAAYVLLGMALEGATRESAQELFAEHVTEPLDLDGTELPSSAPAAPGDPALPGYISFRADRAEGCVAPSEYTTISSSMGFTDSGATSTITDLARYGQSLAMGAVDGDGELGERWSKAMPFEDAEYVGGAYLAGSMIGQKGSASGYLTSVYADTETGMTVAVALNNSAASADLAGALAKELAAIASKAPAADGQEQPEFGLPWTAEDFHQVVAEKAVCPID</sequence>
<dbReference type="PANTHER" id="PTHR46825">
    <property type="entry name" value="D-ALANYL-D-ALANINE-CARBOXYPEPTIDASE/ENDOPEPTIDASE AMPH"/>
    <property type="match status" value="1"/>
</dbReference>
<keyword evidence="4" id="KW-1185">Reference proteome</keyword>
<name>A0AA97I697_9MICO</name>
<dbReference type="InterPro" id="IPR001466">
    <property type="entry name" value="Beta-lactam-related"/>
</dbReference>
<organism evidence="3 4">
    <name type="scientific">Microbacterium betulae</name>
    <dbReference type="NCBI Taxonomy" id="2981139"/>
    <lineage>
        <taxon>Bacteria</taxon>
        <taxon>Bacillati</taxon>
        <taxon>Actinomycetota</taxon>
        <taxon>Actinomycetes</taxon>
        <taxon>Micrococcales</taxon>
        <taxon>Microbacteriaceae</taxon>
        <taxon>Microbacterium</taxon>
    </lineage>
</organism>
<feature type="chain" id="PRO_5041659000" evidence="1">
    <location>
        <begin position="25"/>
        <end position="418"/>
    </location>
</feature>
<gene>
    <name evidence="3" type="ORF">N8K70_16215</name>
</gene>
<evidence type="ECO:0000259" key="2">
    <source>
        <dbReference type="Pfam" id="PF00144"/>
    </source>
</evidence>
<dbReference type="EMBL" id="CP118157">
    <property type="protein sequence ID" value="WOF22917.1"/>
    <property type="molecule type" value="Genomic_DNA"/>
</dbReference>
<evidence type="ECO:0000256" key="1">
    <source>
        <dbReference type="SAM" id="SignalP"/>
    </source>
</evidence>
<dbReference type="Proteomes" id="UP001305498">
    <property type="component" value="Chromosome"/>
</dbReference>
<dbReference type="PANTHER" id="PTHR46825:SF7">
    <property type="entry name" value="D-ALANYL-D-ALANINE CARBOXYPEPTIDASE"/>
    <property type="match status" value="1"/>
</dbReference>
<feature type="domain" description="Beta-lactamase-related" evidence="2">
    <location>
        <begin position="57"/>
        <end position="369"/>
    </location>
</feature>
<dbReference type="AlphaFoldDB" id="A0AA97I697"/>
<dbReference type="Pfam" id="PF00144">
    <property type="entry name" value="Beta-lactamase"/>
    <property type="match status" value="1"/>
</dbReference>
<keyword evidence="1" id="KW-0732">Signal</keyword>
<dbReference type="RefSeq" id="WP_317139389.1">
    <property type="nucleotide sequence ID" value="NZ_CP118157.1"/>
</dbReference>
<dbReference type="SUPFAM" id="SSF56601">
    <property type="entry name" value="beta-lactamase/transpeptidase-like"/>
    <property type="match status" value="1"/>
</dbReference>
<dbReference type="Gene3D" id="3.40.710.10">
    <property type="entry name" value="DD-peptidase/beta-lactamase superfamily"/>
    <property type="match status" value="1"/>
</dbReference>